<proteinExistence type="predicted"/>
<name>A0A9E9CBG5_9CYAN</name>
<evidence type="ECO:0000313" key="1">
    <source>
        <dbReference type="EMBL" id="WAL62327.1"/>
    </source>
</evidence>
<dbReference type="RefSeq" id="WP_268612610.1">
    <property type="nucleotide sequence ID" value="NZ_CP113797.1"/>
</dbReference>
<evidence type="ECO:0000313" key="2">
    <source>
        <dbReference type="Proteomes" id="UP001163152"/>
    </source>
</evidence>
<dbReference type="EMBL" id="CP113797">
    <property type="protein sequence ID" value="WAL62327.1"/>
    <property type="molecule type" value="Genomic_DNA"/>
</dbReference>
<accession>A0A9E9CBG5</accession>
<sequence length="271" mass="30067">MYTRWSRMNLEQNSSLPSVSRRRFISKVLGSAVQLWLRSQVESAETLQVQIEGGDWQILSGYIPTVTIAAEDVVYQGIALHQIFLRGTDIRVNLKDVLQGKPLQLLDVVPVQAEATLNQAGINTSLRSPQLASTIKALVIEWLRLSAEELPTALQLLLRTNPIEVEQPQLAFHGGHLRLWGRLVANGSASQPLQPQDRSQPFAIKTGLNVIERSKIQLDQPQWLSHPNAIQGEDLSTLQNFEIDLGTDVCIHRLSLEAGRLVCGGIINVIP</sequence>
<dbReference type="InterPro" id="IPR021373">
    <property type="entry name" value="DUF2993"/>
</dbReference>
<dbReference type="AlphaFoldDB" id="A0A9E9CBG5"/>
<protein>
    <submittedName>
        <fullName evidence="1">DUF2993 domain-containing protein</fullName>
    </submittedName>
</protein>
<dbReference type="Pfam" id="PF11209">
    <property type="entry name" value="LmeA"/>
    <property type="match status" value="1"/>
</dbReference>
<dbReference type="KEGG" id="tsin:OXH18_10160"/>
<organism evidence="1 2">
    <name type="scientific">Thermocoleostomius sinensis A174</name>
    <dbReference type="NCBI Taxonomy" id="2016057"/>
    <lineage>
        <taxon>Bacteria</taxon>
        <taxon>Bacillati</taxon>
        <taxon>Cyanobacteriota</taxon>
        <taxon>Cyanophyceae</taxon>
        <taxon>Oculatellales</taxon>
        <taxon>Oculatellaceae</taxon>
        <taxon>Thermocoleostomius</taxon>
    </lineage>
</organism>
<reference evidence="1" key="1">
    <citation type="submission" date="2022-12" db="EMBL/GenBank/DDBJ databases">
        <title>Polyphasic identification of a Novel Hot-Spring Cyanobacterium Ocullathermofonsia sinensis gen nov. sp. nov. and Genomic Insights on its Adaptations to the Thermal Habitat.</title>
        <authorList>
            <person name="Daroch M."/>
            <person name="Tang J."/>
            <person name="Jiang Y."/>
        </authorList>
    </citation>
    <scope>NUCLEOTIDE SEQUENCE</scope>
    <source>
        <strain evidence="1">PKUAC-SCTA174</strain>
    </source>
</reference>
<keyword evidence="2" id="KW-1185">Reference proteome</keyword>
<gene>
    <name evidence="1" type="ORF">OXH18_10160</name>
</gene>
<dbReference type="Proteomes" id="UP001163152">
    <property type="component" value="Chromosome"/>
</dbReference>